<protein>
    <recommendedName>
        <fullName evidence="2">Chorismate lyase</fullName>
    </recommendedName>
</protein>
<organism evidence="1">
    <name type="scientific">Thermoanaerobaculum aquaticum</name>
    <dbReference type="NCBI Taxonomy" id="1312852"/>
    <lineage>
        <taxon>Bacteria</taxon>
        <taxon>Pseudomonadati</taxon>
        <taxon>Acidobacteriota</taxon>
        <taxon>Thermoanaerobaculia</taxon>
        <taxon>Thermoanaerobaculales</taxon>
        <taxon>Thermoanaerobaculaceae</taxon>
        <taxon>Thermoanaerobaculum</taxon>
    </lineage>
</organism>
<dbReference type="EMBL" id="DSMR01000047">
    <property type="protein sequence ID" value="HET46679.1"/>
    <property type="molecule type" value="Genomic_DNA"/>
</dbReference>
<reference evidence="1" key="1">
    <citation type="journal article" date="2020" name="mSystems">
        <title>Genome- and Community-Level Interaction Insights into Carbon Utilization and Element Cycling Functions of Hydrothermarchaeota in Hydrothermal Sediment.</title>
        <authorList>
            <person name="Zhou Z."/>
            <person name="Liu Y."/>
            <person name="Xu W."/>
            <person name="Pan J."/>
            <person name="Luo Z.H."/>
            <person name="Li M."/>
        </authorList>
    </citation>
    <scope>NUCLEOTIDE SEQUENCE [LARGE SCALE GENOMIC DNA]</scope>
    <source>
        <strain evidence="1">SpSt-299</strain>
    </source>
</reference>
<accession>A0A7C2SP71</accession>
<evidence type="ECO:0000313" key="1">
    <source>
        <dbReference type="EMBL" id="HET46679.1"/>
    </source>
</evidence>
<name>A0A7C2SP71_9BACT</name>
<evidence type="ECO:0008006" key="2">
    <source>
        <dbReference type="Google" id="ProtNLM"/>
    </source>
</evidence>
<comment type="caution">
    <text evidence="1">The sequence shown here is derived from an EMBL/GenBank/DDBJ whole genome shotgun (WGS) entry which is preliminary data.</text>
</comment>
<gene>
    <name evidence="1" type="ORF">ENQ31_00720</name>
</gene>
<dbReference type="AlphaFoldDB" id="A0A7C2SP71"/>
<sequence length="170" mass="18874">MKTMIELSPSRASWPREFSADRPLMDIVASRFGQPPRFQVVSQRFLAVAGTSPTVERLSCYLVSGKPVSLHLVRFHPGALPPWFAGSFLAGERLGALLEGQGWPRQQLAVSFFPEASGLLARLPWESLGFSAFPAWVRRFWVGEGGQRAVRVWEILPWSLWLPSALGGAQ</sequence>
<proteinExistence type="predicted"/>